<keyword evidence="2" id="KW-1185">Reference proteome</keyword>
<dbReference type="RefSeq" id="WP_124868327.1">
    <property type="nucleotide sequence ID" value="NZ_CP034183.1"/>
</dbReference>
<dbReference type="InterPro" id="IPR024078">
    <property type="entry name" value="LmbE-like_dom_sf"/>
</dbReference>
<reference evidence="1 2" key="1">
    <citation type="submission" date="2018-11" db="EMBL/GenBank/DDBJ databases">
        <title>Deinococcus shelandsis sp. nov., isolated from South Shetland Islands soil of Antarctica.</title>
        <authorList>
            <person name="Tian J."/>
        </authorList>
    </citation>
    <scope>NUCLEOTIDE SEQUENCE [LARGE SCALE GENOMIC DNA]</scope>
    <source>
        <strain evidence="1 2">S14-83T</strain>
    </source>
</reference>
<protein>
    <submittedName>
        <fullName evidence="1">PIG-L family deacetylase</fullName>
    </submittedName>
</protein>
<dbReference type="Proteomes" id="UP000276417">
    <property type="component" value="Chromosome 1"/>
</dbReference>
<dbReference type="OrthoDB" id="9790023at2"/>
<dbReference type="GO" id="GO:0016811">
    <property type="term" value="F:hydrolase activity, acting on carbon-nitrogen (but not peptide) bonds, in linear amides"/>
    <property type="evidence" value="ECO:0007669"/>
    <property type="project" value="TreeGrafter"/>
</dbReference>
<name>A0A3G8Y9T7_9DEIO</name>
<evidence type="ECO:0000313" key="1">
    <source>
        <dbReference type="EMBL" id="AZI42129.1"/>
    </source>
</evidence>
<dbReference type="InterPro" id="IPR003737">
    <property type="entry name" value="GlcNAc_PI_deacetylase-related"/>
</dbReference>
<organism evidence="1 2">
    <name type="scientific">Deinococcus psychrotolerans</name>
    <dbReference type="NCBI Taxonomy" id="2489213"/>
    <lineage>
        <taxon>Bacteria</taxon>
        <taxon>Thermotogati</taxon>
        <taxon>Deinococcota</taxon>
        <taxon>Deinococci</taxon>
        <taxon>Deinococcales</taxon>
        <taxon>Deinococcaceae</taxon>
        <taxon>Deinococcus</taxon>
    </lineage>
</organism>
<dbReference type="KEGG" id="dph:EHF33_04695"/>
<dbReference type="Gene3D" id="3.40.50.10320">
    <property type="entry name" value="LmbE-like"/>
    <property type="match status" value="1"/>
</dbReference>
<dbReference type="AlphaFoldDB" id="A0A3G8Y9T7"/>
<sequence>MSDFFPFSLLVIGAHPDDCEFGAGGLAALCRRAGHQVTFVSMTNGDAGHHREGGGPLAQRRLAETRAVAELMQLDYLVLDHHDGELEPNLANRWELVDIIRLIAPDLILTHRLGDYHPDHRATAQLVLDASYLTKVPNIRALTPALRQKPVIGYLYDDFQRPIPFKPDLVIDIGSVIEQKLQMLDAHASQVYEWLPFASGQVEPVLPDAAARQSWLQSTYLETDQRLAERLRPQLATRYGEAHAARVRFAEAFEISEYGQPWSKELEAKLGSVLLPSAPLYKASSDSHSDSI</sequence>
<dbReference type="Pfam" id="PF02585">
    <property type="entry name" value="PIG-L"/>
    <property type="match status" value="1"/>
</dbReference>
<dbReference type="PANTHER" id="PTHR12993:SF30">
    <property type="entry name" value="N-ACETYL-ALPHA-D-GLUCOSAMINYL L-MALATE DEACETYLASE 1"/>
    <property type="match status" value="1"/>
</dbReference>
<proteinExistence type="predicted"/>
<dbReference type="EMBL" id="CP034183">
    <property type="protein sequence ID" value="AZI42129.1"/>
    <property type="molecule type" value="Genomic_DNA"/>
</dbReference>
<gene>
    <name evidence="1" type="ORF">EHF33_04695</name>
</gene>
<evidence type="ECO:0000313" key="2">
    <source>
        <dbReference type="Proteomes" id="UP000276417"/>
    </source>
</evidence>
<dbReference type="PANTHER" id="PTHR12993">
    <property type="entry name" value="N-ACETYLGLUCOSAMINYL-PHOSPHATIDYLINOSITOL DE-N-ACETYLASE-RELATED"/>
    <property type="match status" value="1"/>
</dbReference>
<accession>A0A3G8Y9T7</accession>
<dbReference type="SUPFAM" id="SSF102588">
    <property type="entry name" value="LmbE-like"/>
    <property type="match status" value="1"/>
</dbReference>